<dbReference type="GO" id="GO:0008716">
    <property type="term" value="F:D-alanine-D-alanine ligase activity"/>
    <property type="evidence" value="ECO:0007669"/>
    <property type="project" value="InterPro"/>
</dbReference>
<evidence type="ECO:0000256" key="2">
    <source>
        <dbReference type="ARBA" id="ARBA00022598"/>
    </source>
</evidence>
<evidence type="ECO:0000259" key="4">
    <source>
        <dbReference type="PROSITE" id="PS50975"/>
    </source>
</evidence>
<evidence type="ECO:0000313" key="5">
    <source>
        <dbReference type="EMBL" id="GBF33355.1"/>
    </source>
</evidence>
<gene>
    <name evidence="5" type="ORF">DCCM_2454</name>
</gene>
<sequence>MRIDTIYLTGNVREEFLDQAGGGHIYNDHPSKAGLAYIMENLHKLGYLVEYFGGIDDLIRAYENKTVFPDNVLFFNASDGGINSNRKGTSSILLELLNVKYIGSDSCSRLIGGNKHFAKSIVTAHGLTAVPGVLVTKMSDMERVDMPYPMFVKPNREGSSIGISQEGFVENREQLYTVVEKLLQSFDDVLVEQYIPGYEVTNFIVGNPEDFRVNEAILCEYKEQIYFDRLVFGLKEKAQRMRTQYMAQSRLEHQIVDKLKVNSEKVFTCLNMRDFARIDYRVNDNGIYFIEVNGNPVISRTSEMGLICRETGTDFSQILQAIIDTALKRYQ</sequence>
<dbReference type="RefSeq" id="WP_104371759.1">
    <property type="nucleotide sequence ID" value="NZ_BFAV01000095.1"/>
</dbReference>
<dbReference type="EMBL" id="BFAV01000095">
    <property type="protein sequence ID" value="GBF33355.1"/>
    <property type="molecule type" value="Genomic_DNA"/>
</dbReference>
<dbReference type="Gene3D" id="3.30.470.20">
    <property type="entry name" value="ATP-grasp fold, B domain"/>
    <property type="match status" value="1"/>
</dbReference>
<dbReference type="Gene3D" id="3.30.1490.20">
    <property type="entry name" value="ATP-grasp fold, A domain"/>
    <property type="match status" value="1"/>
</dbReference>
<dbReference type="Proteomes" id="UP000239549">
    <property type="component" value="Unassembled WGS sequence"/>
</dbReference>
<keyword evidence="3" id="KW-0067">ATP-binding</keyword>
<protein>
    <submittedName>
        <fullName evidence="5">D-alanine--D-alanine ligase</fullName>
    </submittedName>
</protein>
<keyword evidence="2 5" id="KW-0436">Ligase</keyword>
<comment type="similarity">
    <text evidence="1">Belongs to the D-alanine--D-alanine ligase family.</text>
</comment>
<dbReference type="PANTHER" id="PTHR23132">
    <property type="entry name" value="D-ALANINE--D-ALANINE LIGASE"/>
    <property type="match status" value="1"/>
</dbReference>
<name>A0A2L2XAY4_9FIRM</name>
<comment type="caution">
    <text evidence="5">The sequence shown here is derived from an EMBL/GenBank/DDBJ whole genome shotgun (WGS) entry which is preliminary data.</text>
</comment>
<evidence type="ECO:0000256" key="3">
    <source>
        <dbReference type="PROSITE-ProRule" id="PRU00409"/>
    </source>
</evidence>
<dbReference type="PANTHER" id="PTHR23132:SF23">
    <property type="entry name" value="D-ALANINE--D-ALANINE LIGASE B"/>
    <property type="match status" value="1"/>
</dbReference>
<dbReference type="InterPro" id="IPR011761">
    <property type="entry name" value="ATP-grasp"/>
</dbReference>
<dbReference type="Pfam" id="PF07478">
    <property type="entry name" value="Dala_Dala_lig_C"/>
    <property type="match status" value="1"/>
</dbReference>
<accession>A0A2L2XAY4</accession>
<evidence type="ECO:0000313" key="6">
    <source>
        <dbReference type="Proteomes" id="UP000239549"/>
    </source>
</evidence>
<keyword evidence="3" id="KW-0547">Nucleotide-binding</keyword>
<reference evidence="6" key="1">
    <citation type="submission" date="2018-02" db="EMBL/GenBank/DDBJ databases">
        <title>Genome sequence of Desulfocucumis palustris strain NAW-5.</title>
        <authorList>
            <person name="Watanabe M."/>
            <person name="Kojima H."/>
            <person name="Fukui M."/>
        </authorList>
    </citation>
    <scope>NUCLEOTIDE SEQUENCE [LARGE SCALE GENOMIC DNA]</scope>
    <source>
        <strain evidence="6">NAW-5</strain>
    </source>
</reference>
<dbReference type="SUPFAM" id="SSF56059">
    <property type="entry name" value="Glutathione synthetase ATP-binding domain-like"/>
    <property type="match status" value="1"/>
</dbReference>
<proteinExistence type="inferred from homology"/>
<dbReference type="InterPro" id="IPR011095">
    <property type="entry name" value="Dala_Dala_lig_C"/>
</dbReference>
<dbReference type="GO" id="GO:0005524">
    <property type="term" value="F:ATP binding"/>
    <property type="evidence" value="ECO:0007669"/>
    <property type="project" value="UniProtKB-UniRule"/>
</dbReference>
<evidence type="ECO:0000256" key="1">
    <source>
        <dbReference type="ARBA" id="ARBA00010871"/>
    </source>
</evidence>
<dbReference type="AlphaFoldDB" id="A0A2L2XAY4"/>
<dbReference type="GO" id="GO:0046872">
    <property type="term" value="F:metal ion binding"/>
    <property type="evidence" value="ECO:0007669"/>
    <property type="project" value="InterPro"/>
</dbReference>
<dbReference type="InterPro" id="IPR013815">
    <property type="entry name" value="ATP_grasp_subdomain_1"/>
</dbReference>
<dbReference type="OrthoDB" id="9813261at2"/>
<organism evidence="5 6">
    <name type="scientific">Desulfocucumis palustris</name>
    <dbReference type="NCBI Taxonomy" id="1898651"/>
    <lineage>
        <taxon>Bacteria</taxon>
        <taxon>Bacillati</taxon>
        <taxon>Bacillota</taxon>
        <taxon>Clostridia</taxon>
        <taxon>Eubacteriales</taxon>
        <taxon>Desulfocucumaceae</taxon>
        <taxon>Desulfocucumis</taxon>
    </lineage>
</organism>
<keyword evidence="6" id="KW-1185">Reference proteome</keyword>
<dbReference type="PROSITE" id="PS50975">
    <property type="entry name" value="ATP_GRASP"/>
    <property type="match status" value="1"/>
</dbReference>
<feature type="domain" description="ATP-grasp" evidence="4">
    <location>
        <begin position="119"/>
        <end position="324"/>
    </location>
</feature>